<keyword evidence="4" id="KW-0808">Transferase</keyword>
<keyword evidence="8" id="KW-1208">Phospholipid metabolism</keyword>
<evidence type="ECO:0000256" key="4">
    <source>
        <dbReference type="ARBA" id="ARBA00022679"/>
    </source>
</evidence>
<dbReference type="EC" id="2.7.7.14" evidence="10"/>
<dbReference type="Proteomes" id="UP000186922">
    <property type="component" value="Unassembled WGS sequence"/>
</dbReference>
<sequence>MDTASVLQKSTKGSAQFNGEKHRVNVWCDGCYDMVHFGHANSLRQAKEMGDYLIVGVHTDEEIRKHKGPPVFNEQERYRMVRAIKWVDEVVKGAPYVTTQETLKKYKCDFCVHGDDITMTADGKDTYQEVKDAGLYKECQRTAGISTTDLVGRMLLMTRDHLKVGNETIAGPVGTSEMASASPYTGTSQFLQTTRKIMQFADNKSPKPTDRVIYVAGAFDLFHIGHLDFLEAARREGDYLIVGLHTDAVVNRYKGENQPIMNLNERVLNVLAYRCVNEVVIGAPYSITAEMMDHFNVSVVVHGTSPIYEDVDGSDPYAEPKRRNKFKMVDSGNPLTTDDIVLRILKHRMEFAERNKKKEKKEIAAYETFRKHAAMTSAGAQEAVNTTAFTGKHQPEMNPHV</sequence>
<evidence type="ECO:0000256" key="7">
    <source>
        <dbReference type="ARBA" id="ARBA00023209"/>
    </source>
</evidence>
<comment type="pathway">
    <text evidence="1">Lipid metabolism.</text>
</comment>
<gene>
    <name evidence="14" type="primary">RvY_06925-1</name>
    <name evidence="14" type="synonym">RvY_06925.1</name>
    <name evidence="14" type="ORF">RvY_06925</name>
</gene>
<dbReference type="Gene3D" id="3.40.50.620">
    <property type="entry name" value="HUPs"/>
    <property type="match status" value="2"/>
</dbReference>
<evidence type="ECO:0000256" key="2">
    <source>
        <dbReference type="ARBA" id="ARBA00010101"/>
    </source>
</evidence>
<dbReference type="PANTHER" id="PTHR45780:SF2">
    <property type="entry name" value="ETHANOLAMINE-PHOSPHATE CYTIDYLYLTRANSFERASE"/>
    <property type="match status" value="1"/>
</dbReference>
<accession>A0A1D1V098</accession>
<dbReference type="CDD" id="cd02174">
    <property type="entry name" value="CCT"/>
    <property type="match status" value="1"/>
</dbReference>
<dbReference type="UniPathway" id="UPA00558">
    <property type="reaction ID" value="UER00742"/>
</dbReference>
<evidence type="ECO:0000256" key="1">
    <source>
        <dbReference type="ARBA" id="ARBA00005189"/>
    </source>
</evidence>
<keyword evidence="5" id="KW-0548">Nucleotidyltransferase</keyword>
<dbReference type="GO" id="GO:0006646">
    <property type="term" value="P:phosphatidylethanolamine biosynthetic process"/>
    <property type="evidence" value="ECO:0007669"/>
    <property type="project" value="UniProtKB-UniPathway"/>
</dbReference>
<dbReference type="InterPro" id="IPR041723">
    <property type="entry name" value="CCT"/>
</dbReference>
<protein>
    <recommendedName>
        <fullName evidence="10">ethanolamine-phosphate cytidylyltransferase</fullName>
        <ecNumber evidence="10">2.7.7.14</ecNumber>
    </recommendedName>
    <alternativeName>
        <fullName evidence="11">CTP:phosphoethanolamine cytidylyltransferase</fullName>
    </alternativeName>
</protein>
<evidence type="ECO:0000256" key="8">
    <source>
        <dbReference type="ARBA" id="ARBA00023264"/>
    </source>
</evidence>
<evidence type="ECO:0000256" key="10">
    <source>
        <dbReference type="ARBA" id="ARBA00024221"/>
    </source>
</evidence>
<dbReference type="CDD" id="cd02173">
    <property type="entry name" value="ECT"/>
    <property type="match status" value="1"/>
</dbReference>
<evidence type="ECO:0000313" key="14">
    <source>
        <dbReference type="EMBL" id="GAU95279.1"/>
    </source>
</evidence>
<dbReference type="FunFam" id="3.40.50.620:FF:000108">
    <property type="entry name" value="Ethanolamine-phosphate cytidylyltransferase isoform 2"/>
    <property type="match status" value="1"/>
</dbReference>
<keyword evidence="12" id="KW-0175">Coiled coil</keyword>
<evidence type="ECO:0000256" key="6">
    <source>
        <dbReference type="ARBA" id="ARBA00023098"/>
    </source>
</evidence>
<comment type="similarity">
    <text evidence="2">Belongs to the cytidylyltransferase family.</text>
</comment>
<dbReference type="NCBIfam" id="TIGR00125">
    <property type="entry name" value="cyt_tran_rel"/>
    <property type="match status" value="2"/>
</dbReference>
<keyword evidence="6" id="KW-0443">Lipid metabolism</keyword>
<dbReference type="InterPro" id="IPR014729">
    <property type="entry name" value="Rossmann-like_a/b/a_fold"/>
</dbReference>
<evidence type="ECO:0000256" key="12">
    <source>
        <dbReference type="SAM" id="Coils"/>
    </source>
</evidence>
<name>A0A1D1V098_RAMVA</name>
<dbReference type="OrthoDB" id="40021at2759"/>
<dbReference type="STRING" id="947166.A0A1D1V098"/>
<dbReference type="SUPFAM" id="SSF52374">
    <property type="entry name" value="Nucleotidylyl transferase"/>
    <property type="match status" value="2"/>
</dbReference>
<feature type="coiled-coil region" evidence="12">
    <location>
        <begin position="342"/>
        <end position="369"/>
    </location>
</feature>
<dbReference type="AlphaFoldDB" id="A0A1D1V098"/>
<comment type="pathway">
    <text evidence="9">Phospholipid metabolism; phosphatidylethanolamine biosynthesis; phosphatidylethanolamine from ethanolamine: step 2/3.</text>
</comment>
<evidence type="ECO:0000313" key="15">
    <source>
        <dbReference type="Proteomes" id="UP000186922"/>
    </source>
</evidence>
<keyword evidence="7" id="KW-0594">Phospholipid biosynthesis</keyword>
<keyword evidence="3" id="KW-0444">Lipid biosynthesis</keyword>
<dbReference type="Pfam" id="PF01467">
    <property type="entry name" value="CTP_transf_like"/>
    <property type="match status" value="2"/>
</dbReference>
<organism evidence="14 15">
    <name type="scientific">Ramazzottius varieornatus</name>
    <name type="common">Water bear</name>
    <name type="synonym">Tardigrade</name>
    <dbReference type="NCBI Taxonomy" id="947166"/>
    <lineage>
        <taxon>Eukaryota</taxon>
        <taxon>Metazoa</taxon>
        <taxon>Ecdysozoa</taxon>
        <taxon>Tardigrada</taxon>
        <taxon>Eutardigrada</taxon>
        <taxon>Parachela</taxon>
        <taxon>Hypsibioidea</taxon>
        <taxon>Ramazzottiidae</taxon>
        <taxon>Ramazzottius</taxon>
    </lineage>
</organism>
<keyword evidence="15" id="KW-1185">Reference proteome</keyword>
<dbReference type="PANTHER" id="PTHR45780">
    <property type="entry name" value="ETHANOLAMINE-PHOSPHATE CYTIDYLYLTRANSFERASE"/>
    <property type="match status" value="1"/>
</dbReference>
<dbReference type="GO" id="GO:0004306">
    <property type="term" value="F:ethanolamine-phosphate cytidylyltransferase activity"/>
    <property type="evidence" value="ECO:0007669"/>
    <property type="project" value="UniProtKB-EC"/>
</dbReference>
<proteinExistence type="inferred from homology"/>
<dbReference type="EMBL" id="BDGG01000003">
    <property type="protein sequence ID" value="GAU95279.1"/>
    <property type="molecule type" value="Genomic_DNA"/>
</dbReference>
<evidence type="ECO:0000256" key="9">
    <source>
        <dbReference type="ARBA" id="ARBA00024191"/>
    </source>
</evidence>
<evidence type="ECO:0000256" key="11">
    <source>
        <dbReference type="ARBA" id="ARBA00031473"/>
    </source>
</evidence>
<feature type="domain" description="Cytidyltransferase-like" evidence="13">
    <location>
        <begin position="215"/>
        <end position="308"/>
    </location>
</feature>
<comment type="caution">
    <text evidence="14">The sequence shown here is derived from an EMBL/GenBank/DDBJ whole genome shotgun (WGS) entry which is preliminary data.</text>
</comment>
<evidence type="ECO:0000259" key="13">
    <source>
        <dbReference type="Pfam" id="PF01467"/>
    </source>
</evidence>
<feature type="domain" description="Cytidyltransferase-like" evidence="13">
    <location>
        <begin position="27"/>
        <end position="151"/>
    </location>
</feature>
<evidence type="ECO:0000256" key="3">
    <source>
        <dbReference type="ARBA" id="ARBA00022516"/>
    </source>
</evidence>
<reference evidence="14 15" key="1">
    <citation type="journal article" date="2016" name="Nat. Commun.">
        <title>Extremotolerant tardigrade genome and improved radiotolerance of human cultured cells by tardigrade-unique protein.</title>
        <authorList>
            <person name="Hashimoto T."/>
            <person name="Horikawa D.D."/>
            <person name="Saito Y."/>
            <person name="Kuwahara H."/>
            <person name="Kozuka-Hata H."/>
            <person name="Shin-I T."/>
            <person name="Minakuchi Y."/>
            <person name="Ohishi K."/>
            <person name="Motoyama A."/>
            <person name="Aizu T."/>
            <person name="Enomoto A."/>
            <person name="Kondo K."/>
            <person name="Tanaka S."/>
            <person name="Hara Y."/>
            <person name="Koshikawa S."/>
            <person name="Sagara H."/>
            <person name="Miura T."/>
            <person name="Yokobori S."/>
            <person name="Miyagawa K."/>
            <person name="Suzuki Y."/>
            <person name="Kubo T."/>
            <person name="Oyama M."/>
            <person name="Kohara Y."/>
            <person name="Fujiyama A."/>
            <person name="Arakawa K."/>
            <person name="Katayama T."/>
            <person name="Toyoda A."/>
            <person name="Kunieda T."/>
        </authorList>
    </citation>
    <scope>NUCLEOTIDE SEQUENCE [LARGE SCALE GENOMIC DNA]</scope>
    <source>
        <strain evidence="14 15">YOKOZUNA-1</strain>
    </source>
</reference>
<dbReference type="InterPro" id="IPR044608">
    <property type="entry name" value="Ect1/PCYT2"/>
</dbReference>
<dbReference type="GO" id="GO:0005737">
    <property type="term" value="C:cytoplasm"/>
    <property type="evidence" value="ECO:0007669"/>
    <property type="project" value="TreeGrafter"/>
</dbReference>
<dbReference type="InterPro" id="IPR004821">
    <property type="entry name" value="Cyt_trans-like"/>
</dbReference>
<evidence type="ECO:0000256" key="5">
    <source>
        <dbReference type="ARBA" id="ARBA00022695"/>
    </source>
</evidence>